<proteinExistence type="predicted"/>
<name>H0E5M9_9ACTN</name>
<sequence>MHARDCPRLGLRRQRPPGGRSSAFGGIRPARRADRRLVRPR</sequence>
<dbReference type="AlphaFoldDB" id="H0E5M9"/>
<feature type="region of interest" description="Disordered" evidence="1">
    <location>
        <begin position="1"/>
        <end position="41"/>
    </location>
</feature>
<protein>
    <submittedName>
        <fullName evidence="2">Uncharacterized protein</fullName>
    </submittedName>
</protein>
<organism evidence="2 3">
    <name type="scientific">Patulibacter medicamentivorans</name>
    <dbReference type="NCBI Taxonomy" id="1097667"/>
    <lineage>
        <taxon>Bacteria</taxon>
        <taxon>Bacillati</taxon>
        <taxon>Actinomycetota</taxon>
        <taxon>Thermoleophilia</taxon>
        <taxon>Solirubrobacterales</taxon>
        <taxon>Patulibacteraceae</taxon>
        <taxon>Patulibacter</taxon>
    </lineage>
</organism>
<comment type="caution">
    <text evidence="2">The sequence shown here is derived from an EMBL/GenBank/DDBJ whole genome shotgun (WGS) entry which is preliminary data.</text>
</comment>
<accession>H0E5M9</accession>
<dbReference type="Proteomes" id="UP000005143">
    <property type="component" value="Unassembled WGS sequence"/>
</dbReference>
<keyword evidence="3" id="KW-1185">Reference proteome</keyword>
<evidence type="ECO:0000256" key="1">
    <source>
        <dbReference type="SAM" id="MobiDB-lite"/>
    </source>
</evidence>
<gene>
    <name evidence="2" type="ORF">PAI11_21240</name>
</gene>
<feature type="compositionally biased region" description="Basic and acidic residues" evidence="1">
    <location>
        <begin position="31"/>
        <end position="41"/>
    </location>
</feature>
<evidence type="ECO:0000313" key="2">
    <source>
        <dbReference type="EMBL" id="EHN10992.1"/>
    </source>
</evidence>
<dbReference type="EMBL" id="AGUD01000192">
    <property type="protein sequence ID" value="EHN10992.1"/>
    <property type="molecule type" value="Genomic_DNA"/>
</dbReference>
<reference evidence="2 3" key="1">
    <citation type="journal article" date="2013" name="Biodegradation">
        <title>Quantitative proteomic analysis of ibuprofen-degrading Patulibacter sp. strain I11.</title>
        <authorList>
            <person name="Almeida B."/>
            <person name="Kjeldal H."/>
            <person name="Lolas I."/>
            <person name="Knudsen A.D."/>
            <person name="Carvalho G."/>
            <person name="Nielsen K.L."/>
            <person name="Barreto Crespo M.T."/>
            <person name="Stensballe A."/>
            <person name="Nielsen J.L."/>
        </authorList>
    </citation>
    <scope>NUCLEOTIDE SEQUENCE [LARGE SCALE GENOMIC DNA]</scope>
    <source>
        <strain evidence="2 3">I11</strain>
    </source>
</reference>
<evidence type="ECO:0000313" key="3">
    <source>
        <dbReference type="Proteomes" id="UP000005143"/>
    </source>
</evidence>